<organism evidence="4 5">
    <name type="scientific">Tieghemostelium lacteum</name>
    <name type="common">Slime mold</name>
    <name type="synonym">Dictyostelium lacteum</name>
    <dbReference type="NCBI Taxonomy" id="361077"/>
    <lineage>
        <taxon>Eukaryota</taxon>
        <taxon>Amoebozoa</taxon>
        <taxon>Evosea</taxon>
        <taxon>Eumycetozoa</taxon>
        <taxon>Dictyostelia</taxon>
        <taxon>Dictyosteliales</taxon>
        <taxon>Raperosteliaceae</taxon>
        <taxon>Tieghemostelium</taxon>
    </lineage>
</organism>
<reference evidence="4 5" key="1">
    <citation type="submission" date="2015-12" db="EMBL/GenBank/DDBJ databases">
        <title>Dictyostelia acquired genes for synthesis and detection of signals that induce cell-type specialization by lateral gene transfer from prokaryotes.</title>
        <authorList>
            <person name="Gloeckner G."/>
            <person name="Schaap P."/>
        </authorList>
    </citation>
    <scope>NUCLEOTIDE SEQUENCE [LARGE SCALE GENOMIC DNA]</scope>
    <source>
        <strain evidence="4 5">TK</strain>
    </source>
</reference>
<gene>
    <name evidence="4" type="ORF">DLAC_06125</name>
</gene>
<proteinExistence type="predicted"/>
<dbReference type="EMBL" id="LODT01000028">
    <property type="protein sequence ID" value="KYQ93434.1"/>
    <property type="molecule type" value="Genomic_DNA"/>
</dbReference>
<keyword evidence="1" id="KW-0812">Transmembrane</keyword>
<evidence type="ECO:0000259" key="3">
    <source>
        <dbReference type="Pfam" id="PF01833"/>
    </source>
</evidence>
<feature type="signal peptide" evidence="2">
    <location>
        <begin position="1"/>
        <end position="20"/>
    </location>
</feature>
<dbReference type="InterPro" id="IPR002909">
    <property type="entry name" value="IPT_dom"/>
</dbReference>
<dbReference type="OrthoDB" id="24276at2759"/>
<feature type="chain" id="PRO_5007593321" description="IPT/TIG domain-containing protein" evidence="2">
    <location>
        <begin position="21"/>
        <end position="741"/>
    </location>
</feature>
<dbReference type="SUPFAM" id="SSF52058">
    <property type="entry name" value="L domain-like"/>
    <property type="match status" value="1"/>
</dbReference>
<keyword evidence="1" id="KW-1133">Transmembrane helix</keyword>
<evidence type="ECO:0000313" key="5">
    <source>
        <dbReference type="Proteomes" id="UP000076078"/>
    </source>
</evidence>
<keyword evidence="1" id="KW-0472">Membrane</keyword>
<dbReference type="Proteomes" id="UP000076078">
    <property type="component" value="Unassembled WGS sequence"/>
</dbReference>
<evidence type="ECO:0000256" key="1">
    <source>
        <dbReference type="SAM" id="Phobius"/>
    </source>
</evidence>
<keyword evidence="2" id="KW-0732">Signal</keyword>
<dbReference type="CDD" id="cd00603">
    <property type="entry name" value="IPT_PCSR"/>
    <property type="match status" value="1"/>
</dbReference>
<feature type="transmembrane region" description="Helical" evidence="1">
    <location>
        <begin position="684"/>
        <end position="707"/>
    </location>
</feature>
<dbReference type="InParanoid" id="A0A151ZHW1"/>
<feature type="domain" description="IPT/TIG" evidence="3">
    <location>
        <begin position="588"/>
        <end position="658"/>
    </location>
</feature>
<dbReference type="Pfam" id="PF01833">
    <property type="entry name" value="TIG"/>
    <property type="match status" value="1"/>
</dbReference>
<sequence length="741" mass="81449">MQLRLTTIFLFVLFISLTNSIAILPQQEIDSLLWILQQYRVNIPSEISQGTCPSIPTNLTMTCTEFSGVLHITNLKVISSSSVSAINPQSLDQFYFPELTNLIIEGFSLPLSNGTLNVMKLMSNLPKLQKFLISRDSSLDRTYELTTSPMVQTIISSCPNLIDITPFLATLTGTLSVSLCASLDYSIFSNLPSPIQITELSIVDESTSTPLNVVINKSSYPNLVIIDIGLDGDNNVTINSDIINNLSIGRDSTNITLDLTNCPNIKTMQLTGEYTIIPANLTFTKLEVLEAEEFTSPDLYNIVALPDTFISLHVEANPSITKVSPLLSGLPKLKEIYYIDCANMVEEVGFYFNKNTTTFQLSLEGMDGITGVLPEDYCVASADSIFSFDNSPNFEGYPDCFKCYSSLISTTMELYPTPDTTGFTCVPTIESVTSVGFQPTVTVTGKNLGYGSTFYSDSRISVIEINNIITFNTTGLSTVPVENITLASNNVTLSGITWVSLNSMSNISIKQLPIGRSKVILSQLTYDPRLPVTVTFNNVNSTSNSTDGKLGFEFDFLLENSTNYSVKIINGISSNTINHIPFTLEYPIVDTISWTINGKYIKLTGYFGETLEEPSIEIDGQNCEVRSVESNQIICESSTSQKIGVATPYKVTIDGYSYGSTLLVQLPETSNNTDNDDSDKKKKIGAILGSILGAAFIAALVASIIWYRNRSKKLKKARSELRRSDTRQVFIGGKVQEMEQF</sequence>
<keyword evidence="5" id="KW-1185">Reference proteome</keyword>
<accession>A0A151ZHW1</accession>
<protein>
    <recommendedName>
        <fullName evidence="3">IPT/TIG domain-containing protein</fullName>
    </recommendedName>
</protein>
<evidence type="ECO:0000256" key="2">
    <source>
        <dbReference type="SAM" id="SignalP"/>
    </source>
</evidence>
<comment type="caution">
    <text evidence="4">The sequence shown here is derived from an EMBL/GenBank/DDBJ whole genome shotgun (WGS) entry which is preliminary data.</text>
</comment>
<name>A0A151ZHW1_TIELA</name>
<evidence type="ECO:0000313" key="4">
    <source>
        <dbReference type="EMBL" id="KYQ93434.1"/>
    </source>
</evidence>
<dbReference type="AlphaFoldDB" id="A0A151ZHW1"/>